<keyword evidence="1" id="KW-0346">Stress response</keyword>
<dbReference type="InterPro" id="IPR008978">
    <property type="entry name" value="HSP20-like_chaperone"/>
</dbReference>
<dbReference type="PROSITE" id="PS01031">
    <property type="entry name" value="SHSP"/>
    <property type="match status" value="1"/>
</dbReference>
<gene>
    <name evidence="5" type="ORF">CYCCA115_LOCUS17867</name>
    <name evidence="6" type="ORF">CYCCA115_LOCUS20046</name>
</gene>
<dbReference type="Pfam" id="PF00011">
    <property type="entry name" value="HSP20"/>
    <property type="match status" value="1"/>
</dbReference>
<evidence type="ECO:0000256" key="2">
    <source>
        <dbReference type="PROSITE-ProRule" id="PRU00285"/>
    </source>
</evidence>
<dbReference type="Proteomes" id="UP001295423">
    <property type="component" value="Unassembled WGS sequence"/>
</dbReference>
<dbReference type="InterPro" id="IPR031107">
    <property type="entry name" value="Small_HSP"/>
</dbReference>
<proteinExistence type="inferred from homology"/>
<accession>A0AAD2JLZ7</accession>
<name>A0AAD2JLZ7_9STRA</name>
<dbReference type="Gene3D" id="2.60.40.790">
    <property type="match status" value="1"/>
</dbReference>
<sequence length="160" mass="17965">MPILQIDPFSAAFDTAFDQSVLFNNANGAFNKPPRTSNIKKARRTWQPTFVHIHKTEEKYSIIIDVPGVKQEDMQMQLTDKNQTLLLSGIRKFRNHGRSSNDDKEEEVDEAKFEKRFNIGNDVDVEKITADLSDGVLNITAPKKAAPSPVTIPIQVGQKA</sequence>
<comment type="caution">
    <text evidence="6">The sequence shown here is derived from an EMBL/GenBank/DDBJ whole genome shotgun (WGS) entry which is preliminary data.</text>
</comment>
<dbReference type="EMBL" id="CAKOGP040001997">
    <property type="protein sequence ID" value="CAJ1959444.1"/>
    <property type="molecule type" value="Genomic_DNA"/>
</dbReference>
<dbReference type="AlphaFoldDB" id="A0AAD2JLZ7"/>
<dbReference type="CDD" id="cd06464">
    <property type="entry name" value="ACD_sHsps-like"/>
    <property type="match status" value="1"/>
</dbReference>
<dbReference type="PANTHER" id="PTHR11527">
    <property type="entry name" value="HEAT-SHOCK PROTEIN 20 FAMILY MEMBER"/>
    <property type="match status" value="1"/>
</dbReference>
<reference evidence="6" key="1">
    <citation type="submission" date="2023-08" db="EMBL/GenBank/DDBJ databases">
        <authorList>
            <person name="Audoor S."/>
            <person name="Bilcke G."/>
        </authorList>
    </citation>
    <scope>NUCLEOTIDE SEQUENCE</scope>
</reference>
<dbReference type="SUPFAM" id="SSF49764">
    <property type="entry name" value="HSP20-like chaperones"/>
    <property type="match status" value="1"/>
</dbReference>
<evidence type="ECO:0000256" key="3">
    <source>
        <dbReference type="RuleBase" id="RU003616"/>
    </source>
</evidence>
<protein>
    <recommendedName>
        <fullName evidence="4">SHSP domain-containing protein</fullName>
    </recommendedName>
</protein>
<evidence type="ECO:0000259" key="4">
    <source>
        <dbReference type="PROSITE" id="PS01031"/>
    </source>
</evidence>
<evidence type="ECO:0000313" key="5">
    <source>
        <dbReference type="EMBL" id="CAJ1959444.1"/>
    </source>
</evidence>
<evidence type="ECO:0000313" key="6">
    <source>
        <dbReference type="EMBL" id="CAJ1963193.1"/>
    </source>
</evidence>
<organism evidence="6 7">
    <name type="scientific">Cylindrotheca closterium</name>
    <dbReference type="NCBI Taxonomy" id="2856"/>
    <lineage>
        <taxon>Eukaryota</taxon>
        <taxon>Sar</taxon>
        <taxon>Stramenopiles</taxon>
        <taxon>Ochrophyta</taxon>
        <taxon>Bacillariophyta</taxon>
        <taxon>Bacillariophyceae</taxon>
        <taxon>Bacillariophycidae</taxon>
        <taxon>Bacillariales</taxon>
        <taxon>Bacillariaceae</taxon>
        <taxon>Cylindrotheca</taxon>
    </lineage>
</organism>
<evidence type="ECO:0000313" key="7">
    <source>
        <dbReference type="Proteomes" id="UP001295423"/>
    </source>
</evidence>
<evidence type="ECO:0000256" key="1">
    <source>
        <dbReference type="ARBA" id="ARBA00023016"/>
    </source>
</evidence>
<comment type="similarity">
    <text evidence="2 3">Belongs to the small heat shock protein (HSP20) family.</text>
</comment>
<keyword evidence="7" id="KW-1185">Reference proteome</keyword>
<dbReference type="EMBL" id="CAKOGP040002136">
    <property type="protein sequence ID" value="CAJ1963193.1"/>
    <property type="molecule type" value="Genomic_DNA"/>
</dbReference>
<feature type="domain" description="SHSP" evidence="4">
    <location>
        <begin position="41"/>
        <end position="157"/>
    </location>
</feature>
<dbReference type="InterPro" id="IPR002068">
    <property type="entry name" value="A-crystallin/Hsp20_dom"/>
</dbReference>